<organism evidence="6 7">
    <name type="scientific">Halorubrum tebenquichense DSM 14210</name>
    <dbReference type="NCBI Taxonomy" id="1227485"/>
    <lineage>
        <taxon>Archaea</taxon>
        <taxon>Methanobacteriati</taxon>
        <taxon>Methanobacteriota</taxon>
        <taxon>Stenosarchaea group</taxon>
        <taxon>Halobacteria</taxon>
        <taxon>Halobacteriales</taxon>
        <taxon>Haloferacaceae</taxon>
        <taxon>Halorubrum</taxon>
    </lineage>
</organism>
<keyword evidence="2 4" id="KW-0560">Oxidoreductase</keyword>
<dbReference type="PROSITE" id="PS00687">
    <property type="entry name" value="ALDEHYDE_DEHYDR_GLU"/>
    <property type="match status" value="1"/>
</dbReference>
<sequence>MTDPDSLRSERLYIDGQWREGADSITVRDLADGGEFARVAAASSEQAEDALAAAADAQAALRETTPVQRAGWLEAIADELESRADEFTDSIVREAGKPVSSTWGAPTSAARRFRLAAGEARDLARTYGEYREGATPGHEDWTAIVRPEPIGTVLCIAPYNYPLQTTVLQIAPALAAGNAVVVKPSSKTPATAALLTDVVVSAADLPDGAFNFVPGQSREIGDTLAGDDRVDTVAMTGSSGAGKHVASESGITNLVMELGGNAPALIFPDADLSDAAGACATGSFKLSGQRCSAVSRVLAHESVHDDLVERLAATMDSWVAGDLFDESTNFGPLIDESHAEEVAGLVDAAVEDGADLVVGGERDGAFHEPTLLANVPQDADIIHREQFGPVAAVTTFETEEEAIELANDDELALDASVFTTDHDRAMRVAERVDAGSVRLNGAPSHGLGDVPFGGNDASGINREGIHAAIEQMIRKKSIVL</sequence>
<dbReference type="Gene3D" id="3.40.605.10">
    <property type="entry name" value="Aldehyde Dehydrogenase, Chain A, domain 1"/>
    <property type="match status" value="1"/>
</dbReference>
<dbReference type="InterPro" id="IPR016160">
    <property type="entry name" value="Ald_DH_CS_CYS"/>
</dbReference>
<dbReference type="PROSITE" id="PS00070">
    <property type="entry name" value="ALDEHYDE_DEHYDR_CYS"/>
    <property type="match status" value="1"/>
</dbReference>
<dbReference type="PATRIC" id="fig|1227485.3.peg.2905"/>
<dbReference type="Pfam" id="PF00171">
    <property type="entry name" value="Aldedh"/>
    <property type="match status" value="1"/>
</dbReference>
<dbReference type="InterPro" id="IPR016161">
    <property type="entry name" value="Ald_DH/histidinol_DH"/>
</dbReference>
<evidence type="ECO:0000259" key="5">
    <source>
        <dbReference type="Pfam" id="PF00171"/>
    </source>
</evidence>
<evidence type="ECO:0000256" key="2">
    <source>
        <dbReference type="ARBA" id="ARBA00023002"/>
    </source>
</evidence>
<dbReference type="Gene3D" id="3.40.309.10">
    <property type="entry name" value="Aldehyde Dehydrogenase, Chain A, domain 2"/>
    <property type="match status" value="1"/>
</dbReference>
<evidence type="ECO:0000256" key="4">
    <source>
        <dbReference type="RuleBase" id="RU003345"/>
    </source>
</evidence>
<name>M0DCJ0_9EURY</name>
<dbReference type="InterPro" id="IPR015590">
    <property type="entry name" value="Aldehyde_DH_dom"/>
</dbReference>
<dbReference type="CDD" id="cd07078">
    <property type="entry name" value="ALDH"/>
    <property type="match status" value="1"/>
</dbReference>
<evidence type="ECO:0000313" key="6">
    <source>
        <dbReference type="EMBL" id="ELZ33185.1"/>
    </source>
</evidence>
<comment type="caution">
    <text evidence="6">The sequence shown here is derived from an EMBL/GenBank/DDBJ whole genome shotgun (WGS) entry which is preliminary data.</text>
</comment>
<dbReference type="InterPro" id="IPR016163">
    <property type="entry name" value="Ald_DH_C"/>
</dbReference>
<dbReference type="EMBL" id="AOJD01000077">
    <property type="protein sequence ID" value="ELZ33185.1"/>
    <property type="molecule type" value="Genomic_DNA"/>
</dbReference>
<accession>M0DCJ0</accession>
<dbReference type="SUPFAM" id="SSF53720">
    <property type="entry name" value="ALDH-like"/>
    <property type="match status" value="1"/>
</dbReference>
<comment type="similarity">
    <text evidence="1 4">Belongs to the aldehyde dehydrogenase family.</text>
</comment>
<evidence type="ECO:0000256" key="1">
    <source>
        <dbReference type="ARBA" id="ARBA00009986"/>
    </source>
</evidence>
<dbReference type="InterPro" id="IPR051020">
    <property type="entry name" value="ALDH-related_metabolic_enz"/>
</dbReference>
<dbReference type="PANTHER" id="PTHR42991">
    <property type="entry name" value="ALDEHYDE DEHYDROGENASE"/>
    <property type="match status" value="1"/>
</dbReference>
<proteinExistence type="inferred from homology"/>
<dbReference type="Proteomes" id="UP000011523">
    <property type="component" value="Unassembled WGS sequence"/>
</dbReference>
<feature type="domain" description="Aldehyde dehydrogenase" evidence="5">
    <location>
        <begin position="18"/>
        <end position="478"/>
    </location>
</feature>
<feature type="active site" evidence="3">
    <location>
        <position position="257"/>
    </location>
</feature>
<protein>
    <submittedName>
        <fullName evidence="6">Aldehyde Dehydrogenase</fullName>
    </submittedName>
</protein>
<dbReference type="InterPro" id="IPR029510">
    <property type="entry name" value="Ald_DH_CS_GLU"/>
</dbReference>
<reference evidence="6 7" key="1">
    <citation type="journal article" date="2014" name="PLoS Genet.">
        <title>Phylogenetically driven sequencing of extremely halophilic archaea reveals strategies for static and dynamic osmo-response.</title>
        <authorList>
            <person name="Becker E.A."/>
            <person name="Seitzer P.M."/>
            <person name="Tritt A."/>
            <person name="Larsen D."/>
            <person name="Krusor M."/>
            <person name="Yao A.I."/>
            <person name="Wu D."/>
            <person name="Madern D."/>
            <person name="Eisen J.A."/>
            <person name="Darling A.E."/>
            <person name="Facciotti M.T."/>
        </authorList>
    </citation>
    <scope>NUCLEOTIDE SEQUENCE [LARGE SCALE GENOMIC DNA]</scope>
    <source>
        <strain evidence="6 7">DSM 14210</strain>
    </source>
</reference>
<dbReference type="InterPro" id="IPR016162">
    <property type="entry name" value="Ald_DH_N"/>
</dbReference>
<evidence type="ECO:0000256" key="3">
    <source>
        <dbReference type="PROSITE-ProRule" id="PRU10007"/>
    </source>
</evidence>
<dbReference type="RefSeq" id="WP_006630593.1">
    <property type="nucleotide sequence ID" value="NZ_AOJD01000077.1"/>
</dbReference>
<dbReference type="PANTHER" id="PTHR42991:SF1">
    <property type="entry name" value="ALDEHYDE DEHYDROGENASE"/>
    <property type="match status" value="1"/>
</dbReference>
<keyword evidence="7" id="KW-1185">Reference proteome</keyword>
<dbReference type="OrthoDB" id="6342at2157"/>
<dbReference type="GO" id="GO:0008911">
    <property type="term" value="F:lactaldehyde dehydrogenase (NAD+) activity"/>
    <property type="evidence" value="ECO:0007669"/>
    <property type="project" value="TreeGrafter"/>
</dbReference>
<gene>
    <name evidence="6" type="ORF">C472_14772</name>
</gene>
<dbReference type="AlphaFoldDB" id="M0DCJ0"/>
<evidence type="ECO:0000313" key="7">
    <source>
        <dbReference type="Proteomes" id="UP000011523"/>
    </source>
</evidence>